<evidence type="ECO:0000256" key="1">
    <source>
        <dbReference type="SAM" id="SignalP"/>
    </source>
</evidence>
<dbReference type="PANTHER" id="PTHR42779">
    <property type="entry name" value="PROTEIN YNJB"/>
    <property type="match status" value="1"/>
</dbReference>
<accession>A0A347WKR2</accession>
<evidence type="ECO:0000313" key="3">
    <source>
        <dbReference type="Proteomes" id="UP000263232"/>
    </source>
</evidence>
<evidence type="ECO:0000313" key="2">
    <source>
        <dbReference type="EMBL" id="AXY25669.1"/>
    </source>
</evidence>
<reference evidence="2 3" key="1">
    <citation type="submission" date="2017-09" db="EMBL/GenBank/DDBJ databases">
        <title>Complete genome sequence of Oxytococcus suis strain ZY16052.</title>
        <authorList>
            <person name="Li F."/>
        </authorList>
    </citation>
    <scope>NUCLEOTIDE SEQUENCE [LARGE SCALE GENOMIC DNA]</scope>
    <source>
        <strain evidence="2 3">ZY16052</strain>
    </source>
</reference>
<proteinExistence type="predicted"/>
<name>A0A347WKR2_9LACT</name>
<dbReference type="KEGG" id="abae:CL176_06460"/>
<feature type="chain" id="PRO_5038969271" description="ABC transporter substrate-binding protein" evidence="1">
    <location>
        <begin position="28"/>
        <end position="392"/>
    </location>
</feature>
<keyword evidence="3" id="KW-1185">Reference proteome</keyword>
<dbReference type="Pfam" id="PF13416">
    <property type="entry name" value="SBP_bac_8"/>
    <property type="match status" value="1"/>
</dbReference>
<dbReference type="OrthoDB" id="3239593at2"/>
<dbReference type="Proteomes" id="UP000263232">
    <property type="component" value="Chromosome"/>
</dbReference>
<dbReference type="Gene3D" id="3.40.190.10">
    <property type="entry name" value="Periplasmic binding protein-like II"/>
    <property type="match status" value="2"/>
</dbReference>
<dbReference type="SUPFAM" id="SSF53850">
    <property type="entry name" value="Periplasmic binding protein-like II"/>
    <property type="match status" value="1"/>
</dbReference>
<dbReference type="EMBL" id="CP023434">
    <property type="protein sequence ID" value="AXY25669.1"/>
    <property type="molecule type" value="Genomic_DNA"/>
</dbReference>
<protein>
    <recommendedName>
        <fullName evidence="4">ABC transporter substrate-binding protein</fullName>
    </recommendedName>
</protein>
<organism evidence="2 3">
    <name type="scientific">Suicoccus acidiformans</name>
    <dbReference type="NCBI Taxonomy" id="2036206"/>
    <lineage>
        <taxon>Bacteria</taxon>
        <taxon>Bacillati</taxon>
        <taxon>Bacillota</taxon>
        <taxon>Bacilli</taxon>
        <taxon>Lactobacillales</taxon>
        <taxon>Aerococcaceae</taxon>
        <taxon>Suicoccus</taxon>
    </lineage>
</organism>
<evidence type="ECO:0008006" key="4">
    <source>
        <dbReference type="Google" id="ProtNLM"/>
    </source>
</evidence>
<dbReference type="PANTHER" id="PTHR42779:SF1">
    <property type="entry name" value="PROTEIN YNJB"/>
    <property type="match status" value="1"/>
</dbReference>
<gene>
    <name evidence="2" type="ORF">CL176_06460</name>
</gene>
<dbReference type="RefSeq" id="WP_118990572.1">
    <property type="nucleotide sequence ID" value="NZ_CP023434.1"/>
</dbReference>
<feature type="signal peptide" evidence="1">
    <location>
        <begin position="1"/>
        <end position="27"/>
    </location>
</feature>
<dbReference type="AlphaFoldDB" id="A0A347WKR2"/>
<sequence length="392" mass="43354">MQKLTRKILTGVLSLMTLGFTLAPAQAPAVSAEDVPTVTIWGSGGQEVRDALQAVADAHNADPEYGAKAQVEIQFVVSGTNEQSLNDRLAAAYEAGETETDFDLIAIDDSAIGAIVAQTDENFFEPIDTNQIPNYENVVYKDNIVGDTFIPYRGTAVYLAYNEDVVPEPPKTDEELYQWIKDNPGRFTYCDPSTGNSGFAFVANAIYNQLPEEAATSGDAKWVEEHQEEWDNGIALLQELHPHMYQTAGSVQYPHKNAGSLDLLTTQQVDMIPAFANMVLDQRSMGVLPENIKLTQIEPSFLGGLAGFLMPTIGSDKEAAHSVIDYFLSYEAQAMSWNEMFATPVVDSAQLEGLENQEWLEETNLDELRYFNIGDNRTVLQTRWTEEVSNLD</sequence>
<keyword evidence="1" id="KW-0732">Signal</keyword>
<dbReference type="InterPro" id="IPR006059">
    <property type="entry name" value="SBP"/>
</dbReference>